<dbReference type="EMBL" id="ACEO02000002">
    <property type="protein sequence ID" value="EFC52713.1"/>
    <property type="molecule type" value="Genomic_DNA"/>
</dbReference>
<dbReference type="AlphaFoldDB" id="A0A9W5ISA1"/>
<evidence type="ECO:0000313" key="1">
    <source>
        <dbReference type="EMBL" id="EFC52713.1"/>
    </source>
</evidence>
<protein>
    <submittedName>
        <fullName evidence="1">Uncharacterized protein</fullName>
    </submittedName>
</protein>
<reference evidence="1 2" key="1">
    <citation type="submission" date="2010-01" db="EMBL/GenBank/DDBJ databases">
        <authorList>
            <person name="Weinstock G."/>
            <person name="Sodergren E."/>
            <person name="Clifton S."/>
            <person name="Fulton L."/>
            <person name="Fulton B."/>
            <person name="Courtney L."/>
            <person name="Fronick C."/>
            <person name="Harrison M."/>
            <person name="Strong C."/>
            <person name="Farmer C."/>
            <person name="Delahaunty K."/>
            <person name="Markovic C."/>
            <person name="Hall O."/>
            <person name="Minx P."/>
            <person name="Tomlinson C."/>
            <person name="Mitreva M."/>
            <person name="Nelson J."/>
            <person name="Hou S."/>
            <person name="Wollam A."/>
            <person name="Pepin K.H."/>
            <person name="Johnson M."/>
            <person name="Bhonagiri V."/>
            <person name="Nash W.E."/>
            <person name="Warren W."/>
            <person name="Chinwalla A."/>
            <person name="Mardis E.R."/>
            <person name="Wilson R.K."/>
        </authorList>
    </citation>
    <scope>NUCLEOTIDE SEQUENCE [LARGE SCALE GENOMIC DNA]</scope>
    <source>
        <strain evidence="1 2">NJ9703</strain>
    </source>
</reference>
<proteinExistence type="predicted"/>
<dbReference type="Proteomes" id="UP000004621">
    <property type="component" value="Unassembled WGS sequence"/>
</dbReference>
<name>A0A9W5ISA1_NEISU</name>
<evidence type="ECO:0000313" key="2">
    <source>
        <dbReference type="Proteomes" id="UP000004621"/>
    </source>
</evidence>
<gene>
    <name evidence="1" type="ORF">NEISUBOT_03549</name>
</gene>
<sequence length="44" mass="5229">MMCYRACLRCQSEQAFSILRPSEKRTVPLGRQRKPQLTKEFKNV</sequence>
<comment type="caution">
    <text evidence="1">The sequence shown here is derived from an EMBL/GenBank/DDBJ whole genome shotgun (WGS) entry which is preliminary data.</text>
</comment>
<organism evidence="1 2">
    <name type="scientific">Neisseria subflava NJ9703</name>
    <dbReference type="NCBI Taxonomy" id="546268"/>
    <lineage>
        <taxon>Bacteria</taxon>
        <taxon>Pseudomonadati</taxon>
        <taxon>Pseudomonadota</taxon>
        <taxon>Betaproteobacteria</taxon>
        <taxon>Neisseriales</taxon>
        <taxon>Neisseriaceae</taxon>
        <taxon>Neisseria</taxon>
    </lineage>
</organism>
<accession>A0A9W5ISA1</accession>